<dbReference type="AlphaFoldDB" id="A0A343W6B9"/>
<accession>A0A343W6B9</accession>
<keyword evidence="1" id="KW-0812">Transmembrane</keyword>
<dbReference type="EMBL" id="KY753831">
    <property type="protein sequence ID" value="AVW86141.1"/>
    <property type="molecule type" value="Genomic_DNA"/>
</dbReference>
<organism evidence="2">
    <name type="scientific">Lepidonotus sp. YZ-2018</name>
    <dbReference type="NCBI Taxonomy" id="2153334"/>
    <lineage>
        <taxon>Eukaryota</taxon>
        <taxon>Metazoa</taxon>
        <taxon>Spiralia</taxon>
        <taxon>Lophotrochozoa</taxon>
        <taxon>Annelida</taxon>
        <taxon>Polychaeta</taxon>
        <taxon>Errantia</taxon>
        <taxon>Phyllodocida</taxon>
        <taxon>Polynoidae</taxon>
        <taxon>Lepidonotus</taxon>
    </lineage>
</organism>
<feature type="transmembrane region" description="Helical" evidence="1">
    <location>
        <begin position="7"/>
        <end position="29"/>
    </location>
</feature>
<protein>
    <submittedName>
        <fullName evidence="2">ATP synthase F0 subunit 8</fullName>
    </submittedName>
</protein>
<name>A0A343W6B9_9ANNE</name>
<evidence type="ECO:0000256" key="1">
    <source>
        <dbReference type="SAM" id="Phobius"/>
    </source>
</evidence>
<gene>
    <name evidence="2" type="primary">ATP8</name>
</gene>
<geneLocation type="mitochondrion" evidence="2"/>
<keyword evidence="2" id="KW-0496">Mitochondrion</keyword>
<keyword evidence="1" id="KW-0472">Membrane</keyword>
<reference evidence="2" key="1">
    <citation type="journal article" date="2018" name="Mol. Phylogenet. Evol.">
        <title>Phylogeny, evolution and mitochondrial gene order rearrangement in scale worms (Aphroditiformia, Annelida).</title>
        <authorList>
            <person name="Zhang Y."/>
            <person name="Sun J."/>
            <person name="Rouse G.W."/>
            <person name="Wiklund H."/>
            <person name="Pleijel F."/>
            <person name="Watanabe H.K."/>
            <person name="Chen C."/>
            <person name="Qian P.-Y."/>
            <person name="Qiu J.-W."/>
        </authorList>
    </citation>
    <scope>NUCLEOTIDE SEQUENCE</scope>
</reference>
<keyword evidence="1" id="KW-1133">Transmembrane helix</keyword>
<proteinExistence type="predicted"/>
<evidence type="ECO:0000313" key="2">
    <source>
        <dbReference type="EMBL" id="AVW86141.1"/>
    </source>
</evidence>
<sequence>MPHLSPLNWIISPIIFWLLLAMFSSILWWSQTLYFPTLSSSISSPSPNKWSW</sequence>